<accession>A0A6P1ZDI8</accession>
<feature type="non-terminal residue" evidence="1">
    <location>
        <position position="1"/>
    </location>
</feature>
<dbReference type="InterPro" id="IPR036278">
    <property type="entry name" value="Sialidase_sf"/>
</dbReference>
<dbReference type="Gene3D" id="2.120.10.10">
    <property type="match status" value="1"/>
</dbReference>
<protein>
    <submittedName>
        <fullName evidence="1">Flagellar biosynthesis protein FlgL</fullName>
    </submittedName>
</protein>
<reference evidence="1 2" key="1">
    <citation type="submission" date="2018-06" db="EMBL/GenBank/DDBJ databases">
        <title>Complete genome of Desulfovibrio marinus P48SEP.</title>
        <authorList>
            <person name="Crispim J.S."/>
            <person name="Vidigal P.M.P."/>
            <person name="Silva L.C.F."/>
            <person name="Araujo L.C."/>
            <person name="Laguardia C.N."/>
            <person name="Dias R.S."/>
            <person name="Sousa M.P."/>
            <person name="Paula S.O."/>
            <person name="Silva C."/>
        </authorList>
    </citation>
    <scope>NUCLEOTIDE SEQUENCE [LARGE SCALE GENOMIC DNA]</scope>
    <source>
        <strain evidence="1 2">P48SEP</strain>
    </source>
</reference>
<comment type="caution">
    <text evidence="1">The sequence shown here is derived from an EMBL/GenBank/DDBJ whole genome shotgun (WGS) entry which is preliminary data.</text>
</comment>
<name>A0A6P1ZDI8_9BACT</name>
<keyword evidence="1" id="KW-0282">Flagellum</keyword>
<gene>
    <name evidence="1" type="ORF">DQK91_23025</name>
</gene>
<sequence length="179" mass="19012">ADLDYRYSTDGGDTWTDATLAAGDTVLDMGGVQVTMENGAEVTAVDTDPMDESENNGSWLWVRPTSVYNGGDKDAIEVDHSGDSPLAFTSYGQFNEEFYLRMDSATCLGSMIAYSYSLDGGATWKTVNRVSNAATPDGASLVLPGVTLDLASNGGTTLSPGDQFIVRPRRADIGFEISP</sequence>
<dbReference type="SUPFAM" id="SSF50939">
    <property type="entry name" value="Sialidases"/>
    <property type="match status" value="1"/>
</dbReference>
<organism evidence="1 2">
    <name type="scientific">Oceanidesulfovibrio marinus</name>
    <dbReference type="NCBI Taxonomy" id="370038"/>
    <lineage>
        <taxon>Bacteria</taxon>
        <taxon>Pseudomonadati</taxon>
        <taxon>Thermodesulfobacteriota</taxon>
        <taxon>Desulfovibrionia</taxon>
        <taxon>Desulfovibrionales</taxon>
        <taxon>Desulfovibrionaceae</taxon>
        <taxon>Oceanidesulfovibrio</taxon>
    </lineage>
</organism>
<feature type="non-terminal residue" evidence="1">
    <location>
        <position position="179"/>
    </location>
</feature>
<evidence type="ECO:0000313" key="2">
    <source>
        <dbReference type="Proteomes" id="UP000434052"/>
    </source>
</evidence>
<evidence type="ECO:0000313" key="1">
    <source>
        <dbReference type="EMBL" id="TVM25866.1"/>
    </source>
</evidence>
<dbReference type="Proteomes" id="UP000434052">
    <property type="component" value="Unassembled WGS sequence"/>
</dbReference>
<keyword evidence="1" id="KW-0969">Cilium</keyword>
<dbReference type="EMBL" id="QMIF01000256">
    <property type="protein sequence ID" value="TVM25866.1"/>
    <property type="molecule type" value="Genomic_DNA"/>
</dbReference>
<keyword evidence="1" id="KW-0966">Cell projection</keyword>
<dbReference type="AlphaFoldDB" id="A0A6P1ZDI8"/>
<proteinExistence type="predicted"/>